<dbReference type="AlphaFoldDB" id="A0A1I1DKV2"/>
<dbReference type="InterPro" id="IPR018484">
    <property type="entry name" value="FGGY_N"/>
</dbReference>
<dbReference type="GO" id="GO:0005737">
    <property type="term" value="C:cytoplasm"/>
    <property type="evidence" value="ECO:0007669"/>
    <property type="project" value="TreeGrafter"/>
</dbReference>
<keyword evidence="5" id="KW-0054">Arabinose catabolism</keyword>
<dbReference type="EMBL" id="FOLG01000001">
    <property type="protein sequence ID" value="SFB73718.1"/>
    <property type="molecule type" value="Genomic_DNA"/>
</dbReference>
<dbReference type="InterPro" id="IPR005929">
    <property type="entry name" value="Ribulokinase"/>
</dbReference>
<evidence type="ECO:0000256" key="3">
    <source>
        <dbReference type="ARBA" id="ARBA00022777"/>
    </source>
</evidence>
<dbReference type="GO" id="GO:0005524">
    <property type="term" value="F:ATP binding"/>
    <property type="evidence" value="ECO:0007669"/>
    <property type="project" value="UniProtKB-KW"/>
</dbReference>
<keyword evidence="4" id="KW-0067">ATP-binding</keyword>
<dbReference type="InterPro" id="IPR000577">
    <property type="entry name" value="Carb_kinase_FGGY"/>
</dbReference>
<dbReference type="PANTHER" id="PTHR43435:SF4">
    <property type="entry name" value="FGGY CARBOHYDRATE KINASE DOMAIN-CONTAINING PROTEIN"/>
    <property type="match status" value="1"/>
</dbReference>
<dbReference type="GO" id="GO:0019569">
    <property type="term" value="P:L-arabinose catabolic process to D-xylulose 5-phosphate"/>
    <property type="evidence" value="ECO:0007669"/>
    <property type="project" value="InterPro"/>
</dbReference>
<dbReference type="CDD" id="cd07781">
    <property type="entry name" value="ASKHA_NBD_FGGY_L-RBK"/>
    <property type="match status" value="1"/>
</dbReference>
<dbReference type="GO" id="GO:0019150">
    <property type="term" value="F:D-ribulokinase activity"/>
    <property type="evidence" value="ECO:0007669"/>
    <property type="project" value="TreeGrafter"/>
</dbReference>
<dbReference type="InterPro" id="IPR018485">
    <property type="entry name" value="FGGY_C"/>
</dbReference>
<dbReference type="Pfam" id="PF02782">
    <property type="entry name" value="FGGY_C"/>
    <property type="match status" value="1"/>
</dbReference>
<evidence type="ECO:0000313" key="9">
    <source>
        <dbReference type="EMBL" id="SFB73718.1"/>
    </source>
</evidence>
<evidence type="ECO:0000259" key="7">
    <source>
        <dbReference type="Pfam" id="PF00370"/>
    </source>
</evidence>
<dbReference type="Pfam" id="PF00370">
    <property type="entry name" value="FGGY_N"/>
    <property type="match status" value="1"/>
</dbReference>
<dbReference type="InterPro" id="IPR043129">
    <property type="entry name" value="ATPase_NBD"/>
</dbReference>
<dbReference type="GO" id="GO:0008741">
    <property type="term" value="F:ribulokinase activity"/>
    <property type="evidence" value="ECO:0007669"/>
    <property type="project" value="InterPro"/>
</dbReference>
<dbReference type="STRING" id="441112.SAMN04488094_101204"/>
<evidence type="ECO:0000259" key="8">
    <source>
        <dbReference type="Pfam" id="PF02782"/>
    </source>
</evidence>
<name>A0A1I1DKV2_9RHOB</name>
<evidence type="ECO:0000256" key="5">
    <source>
        <dbReference type="ARBA" id="ARBA00022935"/>
    </source>
</evidence>
<keyword evidence="6" id="KW-0119">Carbohydrate metabolism</keyword>
<protein>
    <submittedName>
        <fullName evidence="9">L-ribulokinase</fullName>
    </submittedName>
</protein>
<feature type="domain" description="Carbohydrate kinase FGGY N-terminal" evidence="7">
    <location>
        <begin position="16"/>
        <end position="296"/>
    </location>
</feature>
<accession>A0A1I1DKV2</accession>
<evidence type="ECO:0000256" key="6">
    <source>
        <dbReference type="ARBA" id="ARBA00023277"/>
    </source>
</evidence>
<keyword evidence="1" id="KW-0808">Transferase</keyword>
<feature type="domain" description="Carbohydrate kinase FGGY C-terminal" evidence="8">
    <location>
        <begin position="305"/>
        <end position="494"/>
    </location>
</feature>
<evidence type="ECO:0000313" key="10">
    <source>
        <dbReference type="Proteomes" id="UP000198728"/>
    </source>
</evidence>
<dbReference type="Gene3D" id="3.30.420.40">
    <property type="match status" value="2"/>
</dbReference>
<keyword evidence="3 9" id="KW-0418">Kinase</keyword>
<dbReference type="SUPFAM" id="SSF53067">
    <property type="entry name" value="Actin-like ATPase domain"/>
    <property type="match status" value="2"/>
</dbReference>
<evidence type="ECO:0000256" key="2">
    <source>
        <dbReference type="ARBA" id="ARBA00022741"/>
    </source>
</evidence>
<evidence type="ECO:0000256" key="1">
    <source>
        <dbReference type="ARBA" id="ARBA00022679"/>
    </source>
</evidence>
<gene>
    <name evidence="9" type="ORF">SAMN04488094_101204</name>
</gene>
<keyword evidence="2" id="KW-0547">Nucleotide-binding</keyword>
<proteinExistence type="predicted"/>
<dbReference type="NCBIfam" id="NF003154">
    <property type="entry name" value="PRK04123.1"/>
    <property type="match status" value="1"/>
</dbReference>
<sequence>MTPKRKVEGHNMAQSYSIGLDYGTNSVRAVVVDCSDGSIIGSAVVNYPSGHQGILLDPTDHNLARQNPADYLYGLEHAVAGALEEAAEHTDFDRSKIVGIGVDSTGSSPLPVDGNNRALSMTPDFRDNLAAMCWLWKDHTSWREAEEFTRIAQKERPEYLDICGGTYSSEWWWAKIWHCKNVAPDVFDAAASWVELADWVPSVLAGRSKPSEVVRGVCAAGHKGLYNPAWGGLPAAEFLAKLDPALADLRERLYDTAYDLDTPAGALSAEWAERLGLPEGIAIAIGAFDNHYGSIGCGIQEGALVKVIGTSTCDCAIVSPENNPGTIPGVCGIVEGSILPGVYGIEAGQSAVGDLFKWWVEGICQGDGALHGTLTDEAAKLAPGQSGLLALDWNNGNRTVLVDQRLTGVILGQTLHTSRAEIYRALIEATAFGARVILERLRECGTRVDTIIAAGGIAEKNPMLMQIYADVMQTPIRVSTSQQTCALGAAIGAAFVGGPHSSLDDAVAAMTSLRDTTYTPDPARAAIYDKLFALYRQVHDAFGGVTQAADLSRVMKDLIDLKTATAQDAPSRSMEVA</sequence>
<dbReference type="PANTHER" id="PTHR43435">
    <property type="entry name" value="RIBULOKINASE"/>
    <property type="match status" value="1"/>
</dbReference>
<organism evidence="9 10">
    <name type="scientific">Tropicimonas isoalkanivorans</name>
    <dbReference type="NCBI Taxonomy" id="441112"/>
    <lineage>
        <taxon>Bacteria</taxon>
        <taxon>Pseudomonadati</taxon>
        <taxon>Pseudomonadota</taxon>
        <taxon>Alphaproteobacteria</taxon>
        <taxon>Rhodobacterales</taxon>
        <taxon>Roseobacteraceae</taxon>
        <taxon>Tropicimonas</taxon>
    </lineage>
</organism>
<evidence type="ECO:0000256" key="4">
    <source>
        <dbReference type="ARBA" id="ARBA00022840"/>
    </source>
</evidence>
<dbReference type="Proteomes" id="UP000198728">
    <property type="component" value="Unassembled WGS sequence"/>
</dbReference>
<reference evidence="9 10" key="1">
    <citation type="submission" date="2016-10" db="EMBL/GenBank/DDBJ databases">
        <authorList>
            <person name="de Groot N.N."/>
        </authorList>
    </citation>
    <scope>NUCLEOTIDE SEQUENCE [LARGE SCALE GENOMIC DNA]</scope>
    <source>
        <strain evidence="9 10">DSM 19548</strain>
    </source>
</reference>
<keyword evidence="10" id="KW-1185">Reference proteome</keyword>
<dbReference type="PIRSF" id="PIRSF000538">
    <property type="entry name" value="GlpK"/>
    <property type="match status" value="1"/>
</dbReference>